<evidence type="ECO:0000259" key="2">
    <source>
        <dbReference type="Pfam" id="PF22691"/>
    </source>
</evidence>
<gene>
    <name evidence="3" type="ORF">F8568_023410</name>
</gene>
<feature type="domain" description="Thiolase C-terminal" evidence="2">
    <location>
        <begin position="248"/>
        <end position="380"/>
    </location>
</feature>
<organism evidence="3 4">
    <name type="scientific">Actinomadura physcomitrii</name>
    <dbReference type="NCBI Taxonomy" id="2650748"/>
    <lineage>
        <taxon>Bacteria</taxon>
        <taxon>Bacillati</taxon>
        <taxon>Actinomycetota</taxon>
        <taxon>Actinomycetes</taxon>
        <taxon>Streptosporangiales</taxon>
        <taxon>Thermomonosporaceae</taxon>
        <taxon>Actinomadura</taxon>
    </lineage>
</organism>
<dbReference type="Pfam" id="PF22691">
    <property type="entry name" value="Thiolase_C_1"/>
    <property type="match status" value="1"/>
</dbReference>
<proteinExistence type="predicted"/>
<dbReference type="AlphaFoldDB" id="A0A6I4MBV1"/>
<comment type="caution">
    <text evidence="3">The sequence shown here is derived from an EMBL/GenBank/DDBJ whole genome shotgun (WGS) entry which is preliminary data.</text>
</comment>
<dbReference type="PANTHER" id="PTHR42870:SF1">
    <property type="entry name" value="NON-SPECIFIC LIPID-TRANSFER PROTEIN-LIKE 2"/>
    <property type="match status" value="1"/>
</dbReference>
<reference evidence="3" key="1">
    <citation type="submission" date="2019-12" db="EMBL/GenBank/DDBJ databases">
        <title>Actinomadura physcomitrii sp. nov., a novel actinomycete isolated from moss [Physcomitrium sphaericum (Ludw) Fuernr].</title>
        <authorList>
            <person name="Zhuang X."/>
        </authorList>
    </citation>
    <scope>NUCLEOTIDE SEQUENCE [LARGE SCALE GENOMIC DNA]</scope>
    <source>
        <strain evidence="3">LD22</strain>
    </source>
</reference>
<evidence type="ECO:0000313" key="3">
    <source>
        <dbReference type="EMBL" id="MWA03272.1"/>
    </source>
</evidence>
<dbReference type="InterPro" id="IPR016039">
    <property type="entry name" value="Thiolase-like"/>
</dbReference>
<dbReference type="PIRSF" id="PIRSF000429">
    <property type="entry name" value="Ac-CoA_Ac_transf"/>
    <property type="match status" value="1"/>
</dbReference>
<dbReference type="InterPro" id="IPR055140">
    <property type="entry name" value="Thiolase_C_2"/>
</dbReference>
<dbReference type="EMBL" id="WBMS02000018">
    <property type="protein sequence ID" value="MWA03272.1"/>
    <property type="molecule type" value="Genomic_DNA"/>
</dbReference>
<dbReference type="SUPFAM" id="SSF53901">
    <property type="entry name" value="Thiolase-like"/>
    <property type="match status" value="2"/>
</dbReference>
<sequence>MNLRDVVVVGIGETKFGKHTGRSITDIGAEACVKAIKDAGVGHRQVQVATGGYACQWNAPLGQYYALPQIVLREIGITDIPIMRTESGCATGSVAFRDVWYRIATGEYDVGLAFGVEQMNVADSSSILHQISDHIPERDGDLGLTAAGIYGLMAHRMMAQNGVTREQLARVVVKNRRFGSRNPLAQFPDPVTEDEVLNARMISDPLTLYMCCGRGDGAAAAVLMDAATARRYGTGHVRVAANVLTSGSYPDDRDFTTFDADVRAADQAYEMAGLGPEDLDIAEIHDSFAPAEIKHYEDLGFCERGEGGAFLDEGRSDMGGDIVVNTSGGLLSKGHIIGATGISQIGELVKQLRGAAGGRQVEGARVGLQHNSGGYVHTEFCSCAINILTV</sequence>
<accession>A0A6I4MBV1</accession>
<dbReference type="RefSeq" id="WP_151595811.1">
    <property type="nucleotide sequence ID" value="NZ_WBMS02000018.1"/>
</dbReference>
<dbReference type="InterPro" id="IPR020616">
    <property type="entry name" value="Thiolase_N"/>
</dbReference>
<dbReference type="GO" id="GO:0016747">
    <property type="term" value="F:acyltransferase activity, transferring groups other than amino-acyl groups"/>
    <property type="evidence" value="ECO:0007669"/>
    <property type="project" value="InterPro"/>
</dbReference>
<dbReference type="InterPro" id="IPR002155">
    <property type="entry name" value="Thiolase"/>
</dbReference>
<keyword evidence="4" id="KW-1185">Reference proteome</keyword>
<dbReference type="PANTHER" id="PTHR42870">
    <property type="entry name" value="ACETYL-COA C-ACETYLTRANSFERASE"/>
    <property type="match status" value="1"/>
</dbReference>
<feature type="domain" description="Thiolase N-terminal" evidence="1">
    <location>
        <begin position="6"/>
        <end position="226"/>
    </location>
</feature>
<dbReference type="Pfam" id="PF00108">
    <property type="entry name" value="Thiolase_N"/>
    <property type="match status" value="1"/>
</dbReference>
<dbReference type="CDD" id="cd00829">
    <property type="entry name" value="SCP-x_thiolase"/>
    <property type="match status" value="1"/>
</dbReference>
<evidence type="ECO:0000259" key="1">
    <source>
        <dbReference type="Pfam" id="PF00108"/>
    </source>
</evidence>
<dbReference type="Gene3D" id="3.40.47.10">
    <property type="match status" value="1"/>
</dbReference>
<protein>
    <recommendedName>
        <fullName evidence="5">Thiolase family protein</fullName>
    </recommendedName>
</protein>
<evidence type="ECO:0000313" key="4">
    <source>
        <dbReference type="Proteomes" id="UP000462055"/>
    </source>
</evidence>
<evidence type="ECO:0008006" key="5">
    <source>
        <dbReference type="Google" id="ProtNLM"/>
    </source>
</evidence>
<dbReference type="Proteomes" id="UP000462055">
    <property type="component" value="Unassembled WGS sequence"/>
</dbReference>
<name>A0A6I4MBV1_9ACTN</name>